<feature type="compositionally biased region" description="Polar residues" evidence="1">
    <location>
        <begin position="35"/>
        <end position="45"/>
    </location>
</feature>
<feature type="region of interest" description="Disordered" evidence="1">
    <location>
        <begin position="1"/>
        <end position="77"/>
    </location>
</feature>
<evidence type="ECO:0000313" key="2">
    <source>
        <dbReference type="EMBL" id="CCA77133.1"/>
    </source>
</evidence>
<dbReference type="HOGENOM" id="CLU_2347504_0_0_1"/>
<dbReference type="Proteomes" id="UP000007148">
    <property type="component" value="Unassembled WGS sequence"/>
</dbReference>
<gene>
    <name evidence="2" type="ORF">PIIN_11116</name>
</gene>
<dbReference type="InParanoid" id="G4U0P0"/>
<evidence type="ECO:0000313" key="3">
    <source>
        <dbReference type="Proteomes" id="UP000007148"/>
    </source>
</evidence>
<protein>
    <submittedName>
        <fullName evidence="2">Uncharacterized protein</fullName>
    </submittedName>
</protein>
<sequence length="97" mass="10264">MDNRMKRAGTKRERELSLGHQQVPTKRVKGAPTDVSPSRDPSTSPDALALPPIKPSQDSGSSNKATKFPTRPTSSLTTKLIPPAAIKLLGLSSVSSS</sequence>
<name>G4U0P0_SERID</name>
<reference evidence="2 3" key="1">
    <citation type="journal article" date="2011" name="PLoS Pathog.">
        <title>Endophytic Life Strategies Decoded by Genome and Transcriptome Analyses of the Mutualistic Root Symbiont Piriformospora indica.</title>
        <authorList>
            <person name="Zuccaro A."/>
            <person name="Lahrmann U."/>
            <person name="Guldener U."/>
            <person name="Langen G."/>
            <person name="Pfiffi S."/>
            <person name="Biedenkopf D."/>
            <person name="Wong P."/>
            <person name="Samans B."/>
            <person name="Grimm C."/>
            <person name="Basiewicz M."/>
            <person name="Murat C."/>
            <person name="Martin F."/>
            <person name="Kogel K.H."/>
        </authorList>
    </citation>
    <scope>NUCLEOTIDE SEQUENCE [LARGE SCALE GENOMIC DNA]</scope>
    <source>
        <strain evidence="2 3">DSM 11827</strain>
    </source>
</reference>
<accession>G4U0P0</accession>
<feature type="compositionally biased region" description="Polar residues" evidence="1">
    <location>
        <begin position="56"/>
        <end position="77"/>
    </location>
</feature>
<comment type="caution">
    <text evidence="2">The sequence shown here is derived from an EMBL/GenBank/DDBJ whole genome shotgun (WGS) entry which is preliminary data.</text>
</comment>
<keyword evidence="3" id="KW-1185">Reference proteome</keyword>
<dbReference type="EMBL" id="CAFZ01001300">
    <property type="protein sequence ID" value="CCA77133.1"/>
    <property type="molecule type" value="Genomic_DNA"/>
</dbReference>
<dbReference type="AlphaFoldDB" id="G4U0P0"/>
<feature type="compositionally biased region" description="Basic and acidic residues" evidence="1">
    <location>
        <begin position="1"/>
        <end position="17"/>
    </location>
</feature>
<organism evidence="2 3">
    <name type="scientific">Serendipita indica (strain DSM 11827)</name>
    <name type="common">Root endophyte fungus</name>
    <name type="synonym">Piriformospora indica</name>
    <dbReference type="NCBI Taxonomy" id="1109443"/>
    <lineage>
        <taxon>Eukaryota</taxon>
        <taxon>Fungi</taxon>
        <taxon>Dikarya</taxon>
        <taxon>Basidiomycota</taxon>
        <taxon>Agaricomycotina</taxon>
        <taxon>Agaricomycetes</taxon>
        <taxon>Sebacinales</taxon>
        <taxon>Serendipitaceae</taxon>
        <taxon>Serendipita</taxon>
    </lineage>
</organism>
<proteinExistence type="predicted"/>
<evidence type="ECO:0000256" key="1">
    <source>
        <dbReference type="SAM" id="MobiDB-lite"/>
    </source>
</evidence>